<feature type="region of interest" description="Disordered" evidence="12">
    <location>
        <begin position="104"/>
        <end position="131"/>
    </location>
</feature>
<dbReference type="GO" id="GO:0005085">
    <property type="term" value="F:guanyl-nucleotide exchange factor activity"/>
    <property type="evidence" value="ECO:0007669"/>
    <property type="project" value="InterPro"/>
</dbReference>
<dbReference type="AlphaFoldDB" id="A0A210R0B7"/>
<comment type="subcellular location">
    <subcellularLocation>
        <location evidence="1">Endoplasmic reticulum membrane</location>
        <topology evidence="1">Single-pass membrane protein</topology>
    </subcellularLocation>
</comment>
<evidence type="ECO:0000256" key="5">
    <source>
        <dbReference type="ARBA" id="ARBA00022737"/>
    </source>
</evidence>
<feature type="transmembrane region" description="Helical" evidence="13">
    <location>
        <begin position="385"/>
        <end position="405"/>
    </location>
</feature>
<evidence type="ECO:0000256" key="2">
    <source>
        <dbReference type="ARBA" id="ARBA00022448"/>
    </source>
</evidence>
<feature type="repeat" description="WD" evidence="11">
    <location>
        <begin position="189"/>
        <end position="230"/>
    </location>
</feature>
<evidence type="ECO:0000256" key="6">
    <source>
        <dbReference type="ARBA" id="ARBA00022824"/>
    </source>
</evidence>
<dbReference type="SMART" id="SM00320">
    <property type="entry name" value="WD40"/>
    <property type="match status" value="4"/>
</dbReference>
<comment type="caution">
    <text evidence="14">The sequence shown here is derived from an EMBL/GenBank/DDBJ whole genome shotgun (WGS) entry which is preliminary data.</text>
</comment>
<proteinExistence type="predicted"/>
<evidence type="ECO:0000256" key="7">
    <source>
        <dbReference type="ARBA" id="ARBA00022892"/>
    </source>
</evidence>
<evidence type="ECO:0000313" key="14">
    <source>
        <dbReference type="EMBL" id="OWF54402.1"/>
    </source>
</evidence>
<evidence type="ECO:0000256" key="12">
    <source>
        <dbReference type="SAM" id="MobiDB-lite"/>
    </source>
</evidence>
<keyword evidence="10 13" id="KW-0472">Membrane</keyword>
<dbReference type="PANTHER" id="PTHR23284:SF0">
    <property type="entry name" value="PROLACTIN REGULATORY ELEMENT-BINDING PROTEIN"/>
    <property type="match status" value="1"/>
</dbReference>
<reference evidence="14 15" key="1">
    <citation type="journal article" date="2017" name="Nat. Ecol. Evol.">
        <title>Scallop genome provides insights into evolution of bilaterian karyotype and development.</title>
        <authorList>
            <person name="Wang S."/>
            <person name="Zhang J."/>
            <person name="Jiao W."/>
            <person name="Li J."/>
            <person name="Xun X."/>
            <person name="Sun Y."/>
            <person name="Guo X."/>
            <person name="Huan P."/>
            <person name="Dong B."/>
            <person name="Zhang L."/>
            <person name="Hu X."/>
            <person name="Sun X."/>
            <person name="Wang J."/>
            <person name="Zhao C."/>
            <person name="Wang Y."/>
            <person name="Wang D."/>
            <person name="Huang X."/>
            <person name="Wang R."/>
            <person name="Lv J."/>
            <person name="Li Y."/>
            <person name="Zhang Z."/>
            <person name="Liu B."/>
            <person name="Lu W."/>
            <person name="Hui Y."/>
            <person name="Liang J."/>
            <person name="Zhou Z."/>
            <person name="Hou R."/>
            <person name="Li X."/>
            <person name="Liu Y."/>
            <person name="Li H."/>
            <person name="Ning X."/>
            <person name="Lin Y."/>
            <person name="Zhao L."/>
            <person name="Xing Q."/>
            <person name="Dou J."/>
            <person name="Li Y."/>
            <person name="Mao J."/>
            <person name="Guo H."/>
            <person name="Dou H."/>
            <person name="Li T."/>
            <person name="Mu C."/>
            <person name="Jiang W."/>
            <person name="Fu Q."/>
            <person name="Fu X."/>
            <person name="Miao Y."/>
            <person name="Liu J."/>
            <person name="Yu Q."/>
            <person name="Li R."/>
            <person name="Liao H."/>
            <person name="Li X."/>
            <person name="Kong Y."/>
            <person name="Jiang Z."/>
            <person name="Chourrout D."/>
            <person name="Li R."/>
            <person name="Bao Z."/>
        </authorList>
    </citation>
    <scope>NUCLEOTIDE SEQUENCE [LARGE SCALE GENOMIC DNA]</scope>
    <source>
        <strain evidence="14 15">PY_sf001</strain>
    </source>
</reference>
<dbReference type="Gene3D" id="2.130.10.10">
    <property type="entry name" value="YVTN repeat-like/Quinoprotein amine dehydrogenase"/>
    <property type="match status" value="1"/>
</dbReference>
<dbReference type="PROSITE" id="PS50294">
    <property type="entry name" value="WD_REPEATS_REGION"/>
    <property type="match status" value="1"/>
</dbReference>
<evidence type="ECO:0000313" key="15">
    <source>
        <dbReference type="Proteomes" id="UP000242188"/>
    </source>
</evidence>
<evidence type="ECO:0000256" key="13">
    <source>
        <dbReference type="SAM" id="Phobius"/>
    </source>
</evidence>
<evidence type="ECO:0000256" key="8">
    <source>
        <dbReference type="ARBA" id="ARBA00022927"/>
    </source>
</evidence>
<keyword evidence="8" id="KW-0653">Protein transport</keyword>
<keyword evidence="15" id="KW-1185">Reference proteome</keyword>
<dbReference type="GO" id="GO:0005789">
    <property type="term" value="C:endoplasmic reticulum membrane"/>
    <property type="evidence" value="ECO:0007669"/>
    <property type="project" value="UniProtKB-SubCell"/>
</dbReference>
<keyword evidence="2" id="KW-0813">Transport</keyword>
<dbReference type="OrthoDB" id="2013972at2759"/>
<keyword evidence="6" id="KW-0256">Endoplasmic reticulum</keyword>
<feature type="repeat" description="WD" evidence="11">
    <location>
        <begin position="160"/>
        <end position="188"/>
    </location>
</feature>
<organism evidence="14 15">
    <name type="scientific">Mizuhopecten yessoensis</name>
    <name type="common">Japanese scallop</name>
    <name type="synonym">Patinopecten yessoensis</name>
    <dbReference type="NCBI Taxonomy" id="6573"/>
    <lineage>
        <taxon>Eukaryota</taxon>
        <taxon>Metazoa</taxon>
        <taxon>Spiralia</taxon>
        <taxon>Lophotrochozoa</taxon>
        <taxon>Mollusca</taxon>
        <taxon>Bivalvia</taxon>
        <taxon>Autobranchia</taxon>
        <taxon>Pteriomorphia</taxon>
        <taxon>Pectinida</taxon>
        <taxon>Pectinoidea</taxon>
        <taxon>Pectinidae</taxon>
        <taxon>Mizuhopecten</taxon>
    </lineage>
</organism>
<dbReference type="InterPro" id="IPR045260">
    <property type="entry name" value="Sec12-like"/>
</dbReference>
<evidence type="ECO:0000256" key="4">
    <source>
        <dbReference type="ARBA" id="ARBA00022692"/>
    </source>
</evidence>
<dbReference type="STRING" id="6573.A0A210R0B7"/>
<evidence type="ECO:0000256" key="10">
    <source>
        <dbReference type="ARBA" id="ARBA00023136"/>
    </source>
</evidence>
<evidence type="ECO:0000256" key="9">
    <source>
        <dbReference type="ARBA" id="ARBA00022989"/>
    </source>
</evidence>
<dbReference type="EMBL" id="NEDP02001046">
    <property type="protein sequence ID" value="OWF54402.1"/>
    <property type="molecule type" value="Genomic_DNA"/>
</dbReference>
<feature type="transmembrane region" description="Helical" evidence="13">
    <location>
        <begin position="308"/>
        <end position="326"/>
    </location>
</feature>
<evidence type="ECO:0000256" key="3">
    <source>
        <dbReference type="ARBA" id="ARBA00022574"/>
    </source>
</evidence>
<name>A0A210R0B7_MIZYE</name>
<dbReference type="Proteomes" id="UP000242188">
    <property type="component" value="Unassembled WGS sequence"/>
</dbReference>
<dbReference type="GO" id="GO:0015031">
    <property type="term" value="P:protein transport"/>
    <property type="evidence" value="ECO:0007669"/>
    <property type="project" value="UniProtKB-KW"/>
</dbReference>
<dbReference type="InterPro" id="IPR001680">
    <property type="entry name" value="WD40_rpt"/>
</dbReference>
<sequence>MADKGGLLARSEFPLYVVKSLDERHFLVAGGGGAAKTGIANAIEVYEVELQDGKLQAVSICRHDTGSQAIMNGSNVYDGRNHQFAAGLDDECHVYSLKYKVVSPKKKPSEDGNLRKRKGDTSDDTPNSTGKQIMFEIDKIKSTKTDFNKDSSFQKVAQISPKRSLIATGGTDGYLRVWKFPELEKLYEVHGHKNDIDDIDISPQGDKIVTVSRDHCACVWNSKDGSKITNLKWPLQADEHRYRCCRYGLIEGKKDKFNLYTISIPNKRSAQKPLPCFLTMWCSEKFTPKRMVTAGTEVLSCLAVSDDGVYLAVGTISGSVAVYISFSLQKLYYKKEAHSIFVTGVEFMPSSEGTREVTGNQDFTLLSISADNTIRMHQVAARNSYSVLLIVLGALLIVILLFMLLGEYGI</sequence>
<keyword evidence="7" id="KW-0931">ER-Golgi transport</keyword>
<evidence type="ECO:0000256" key="11">
    <source>
        <dbReference type="PROSITE-ProRule" id="PRU00221"/>
    </source>
</evidence>
<dbReference type="SUPFAM" id="SSF50978">
    <property type="entry name" value="WD40 repeat-like"/>
    <property type="match status" value="1"/>
</dbReference>
<dbReference type="InterPro" id="IPR036322">
    <property type="entry name" value="WD40_repeat_dom_sf"/>
</dbReference>
<keyword evidence="5" id="KW-0677">Repeat</keyword>
<dbReference type="GO" id="GO:0006888">
    <property type="term" value="P:endoplasmic reticulum to Golgi vesicle-mediated transport"/>
    <property type="evidence" value="ECO:0007669"/>
    <property type="project" value="TreeGrafter"/>
</dbReference>
<dbReference type="GO" id="GO:0003400">
    <property type="term" value="P:regulation of COPII vesicle coating"/>
    <property type="evidence" value="ECO:0007669"/>
    <property type="project" value="TreeGrafter"/>
</dbReference>
<keyword evidence="9 13" id="KW-1133">Transmembrane helix</keyword>
<dbReference type="Pfam" id="PF00400">
    <property type="entry name" value="WD40"/>
    <property type="match status" value="2"/>
</dbReference>
<protein>
    <submittedName>
        <fullName evidence="14">Prolactin regulatory element-binding protein</fullName>
    </submittedName>
</protein>
<keyword evidence="4 13" id="KW-0812">Transmembrane</keyword>
<gene>
    <name evidence="14" type="ORF">KP79_PYT08619</name>
</gene>
<accession>A0A210R0B7</accession>
<dbReference type="PANTHER" id="PTHR23284">
    <property type="entry name" value="PROLACTIN REGULATORY ELEMENT BINDING PROTEIN"/>
    <property type="match status" value="1"/>
</dbReference>
<evidence type="ECO:0000256" key="1">
    <source>
        <dbReference type="ARBA" id="ARBA00004389"/>
    </source>
</evidence>
<dbReference type="PROSITE" id="PS50082">
    <property type="entry name" value="WD_REPEATS_2"/>
    <property type="match status" value="2"/>
</dbReference>
<keyword evidence="3 11" id="KW-0853">WD repeat</keyword>
<dbReference type="InterPro" id="IPR015943">
    <property type="entry name" value="WD40/YVTN_repeat-like_dom_sf"/>
</dbReference>